<dbReference type="NCBIfam" id="TIGR00742">
    <property type="entry name" value="yjbN"/>
    <property type="match status" value="1"/>
</dbReference>
<keyword evidence="15" id="KW-1185">Reference proteome</keyword>
<keyword evidence="6 9" id="KW-0521">NADP</keyword>
<feature type="binding site" evidence="9 12">
    <location>
        <position position="70"/>
    </location>
    <ligand>
        <name>FMN</name>
        <dbReference type="ChEBI" id="CHEBI:58210"/>
    </ligand>
</feature>
<reference evidence="15" key="1">
    <citation type="submission" date="2016-11" db="EMBL/GenBank/DDBJ databases">
        <authorList>
            <person name="Varghese N."/>
            <person name="Submissions S."/>
        </authorList>
    </citation>
    <scope>NUCLEOTIDE SEQUENCE [LARGE SCALE GENOMIC DNA]</scope>
    <source>
        <strain evidence="15">DSM 100564</strain>
    </source>
</reference>
<keyword evidence="7 9" id="KW-0694">RNA-binding</keyword>
<dbReference type="InterPro" id="IPR018517">
    <property type="entry name" value="tRNA_hU_synthase_CS"/>
</dbReference>
<dbReference type="InterPro" id="IPR004653">
    <property type="entry name" value="DusA"/>
</dbReference>
<dbReference type="InterPro" id="IPR035587">
    <property type="entry name" value="DUS-like_FMN-bd"/>
</dbReference>
<dbReference type="GO" id="GO:0000049">
    <property type="term" value="F:tRNA binding"/>
    <property type="evidence" value="ECO:0007669"/>
    <property type="project" value="UniProtKB-UniRule"/>
</dbReference>
<dbReference type="EMBL" id="FQZQ01000003">
    <property type="protein sequence ID" value="SHI80751.1"/>
    <property type="molecule type" value="Genomic_DNA"/>
</dbReference>
<evidence type="ECO:0000256" key="3">
    <source>
        <dbReference type="ARBA" id="ARBA00022630"/>
    </source>
</evidence>
<keyword evidence="3 9" id="KW-0285">Flavoprotein</keyword>
<dbReference type="NCBIfam" id="NF008774">
    <property type="entry name" value="PRK11815.1"/>
    <property type="match status" value="1"/>
</dbReference>
<gene>
    <name evidence="9" type="primary">dusA</name>
    <name evidence="14" type="ORF">SAMN05444000_103115</name>
</gene>
<feature type="domain" description="DUS-like FMN-binding" evidence="13">
    <location>
        <begin position="15"/>
        <end position="317"/>
    </location>
</feature>
<feature type="binding site" evidence="9 12">
    <location>
        <begin position="234"/>
        <end position="235"/>
    </location>
    <ligand>
        <name>FMN</name>
        <dbReference type="ChEBI" id="CHEBI:58210"/>
    </ligand>
</feature>
<evidence type="ECO:0000256" key="8">
    <source>
        <dbReference type="ARBA" id="ARBA00023002"/>
    </source>
</evidence>
<protein>
    <recommendedName>
        <fullName evidence="9">tRNA-dihydrouridine(20/20a) synthase</fullName>
        <ecNumber evidence="9">1.3.1.91</ecNumber>
    </recommendedName>
    <alternativeName>
        <fullName evidence="9">U20-specific dihydrouridine synthase</fullName>
        <shortName evidence="9">U20-specific Dus</shortName>
    </alternativeName>
    <alternativeName>
        <fullName evidence="9">tRNA-dihydrouridine synthase A</fullName>
    </alternativeName>
</protein>
<evidence type="ECO:0000256" key="6">
    <source>
        <dbReference type="ARBA" id="ARBA00022857"/>
    </source>
</evidence>
<evidence type="ECO:0000313" key="14">
    <source>
        <dbReference type="EMBL" id="SHI80751.1"/>
    </source>
</evidence>
<comment type="similarity">
    <text evidence="10">Belongs to the dus family.</text>
</comment>
<dbReference type="EC" id="1.3.1.91" evidence="9"/>
<feature type="site" description="Interacts with tRNA; defines subfamily-specific binding signature" evidence="9">
    <location>
        <position position="303"/>
    </location>
</feature>
<dbReference type="Pfam" id="PF01207">
    <property type="entry name" value="Dus"/>
    <property type="match status" value="1"/>
</dbReference>
<feature type="site" description="Interacts with tRNA; defines subfamily-specific binding signature" evidence="9">
    <location>
        <position position="300"/>
    </location>
</feature>
<feature type="binding site" evidence="9 12">
    <location>
        <position position="171"/>
    </location>
    <ligand>
        <name>FMN</name>
        <dbReference type="ChEBI" id="CHEBI:58210"/>
    </ligand>
</feature>
<dbReference type="InterPro" id="IPR001269">
    <property type="entry name" value="DUS_fam"/>
</dbReference>
<accession>A0A1M6E5N1</accession>
<dbReference type="Gene3D" id="3.20.20.70">
    <property type="entry name" value="Aldolase class I"/>
    <property type="match status" value="1"/>
</dbReference>
<evidence type="ECO:0000256" key="11">
    <source>
        <dbReference type="PIRSR" id="PIRSR006621-1"/>
    </source>
</evidence>
<feature type="binding site" evidence="9 12">
    <location>
        <begin position="211"/>
        <end position="213"/>
    </location>
    <ligand>
        <name>FMN</name>
        <dbReference type="ChEBI" id="CHEBI:58210"/>
    </ligand>
</feature>
<keyword evidence="12" id="KW-0547">Nucleotide-binding</keyword>
<evidence type="ECO:0000256" key="10">
    <source>
        <dbReference type="PIRNR" id="PIRNR006621"/>
    </source>
</evidence>
<dbReference type="PANTHER" id="PTHR42907">
    <property type="entry name" value="FMN-LINKED OXIDOREDUCTASES SUPERFAMILY PROTEIN"/>
    <property type="match status" value="1"/>
</dbReference>
<evidence type="ECO:0000256" key="4">
    <source>
        <dbReference type="ARBA" id="ARBA00022643"/>
    </source>
</evidence>
<sequence length="332" mass="36209">MTDKPLITKAARLSVAPMMDWTDRHCRYLHRLLSREALLYTEMVTAPALVRGGALHLLDFNVEEHPVALQLGGSDPKELAEATRLGGAHGYDEINLNVGCPSDRVQSGTFGAVLMKTPDLVAECVSAMNEATPVEITVKCRIGVDDQEPRDVLPDFLEKVSAAGVRRFTIHARKAWLQGLSPKENRDIPPLDYPLVHEMKAAFPDLHLSVNGGVTSLQQAEEFLAAGLDGVMIGRSTYHNPADILLGVDTQVFGKGHRTTAEQTVLDMLPYIENHLAEGGRLHQITRHMLGLFTGRPGARMWRRVLSEGATRDGAGPDLVLQALGHVSDIAA</sequence>
<feature type="active site" description="Proton donor" evidence="9 11">
    <location>
        <position position="100"/>
    </location>
</feature>
<comment type="catalytic activity">
    <reaction evidence="9">
        <text>5,6-dihydrouridine(20) in tRNA + NADP(+) = uridine(20) in tRNA + NADPH + H(+)</text>
        <dbReference type="Rhea" id="RHEA:53336"/>
        <dbReference type="Rhea" id="RHEA-COMP:13533"/>
        <dbReference type="Rhea" id="RHEA-COMP:13534"/>
        <dbReference type="ChEBI" id="CHEBI:15378"/>
        <dbReference type="ChEBI" id="CHEBI:57783"/>
        <dbReference type="ChEBI" id="CHEBI:58349"/>
        <dbReference type="ChEBI" id="CHEBI:65315"/>
        <dbReference type="ChEBI" id="CHEBI:74443"/>
        <dbReference type="EC" id="1.3.1.91"/>
    </reaction>
</comment>
<comment type="similarity">
    <text evidence="9">Belongs to the Dus family. DusA subfamily.</text>
</comment>
<dbReference type="AlphaFoldDB" id="A0A1M6E5N1"/>
<evidence type="ECO:0000313" key="15">
    <source>
        <dbReference type="Proteomes" id="UP000183982"/>
    </source>
</evidence>
<keyword evidence="8 9" id="KW-0560">Oxidoreductase</keyword>
<feature type="site" description="Interacts with tRNA; defines subfamily-specific binding signature" evidence="9">
    <location>
        <position position="183"/>
    </location>
</feature>
<evidence type="ECO:0000259" key="13">
    <source>
        <dbReference type="Pfam" id="PF01207"/>
    </source>
</evidence>
<dbReference type="GO" id="GO:0010181">
    <property type="term" value="F:FMN binding"/>
    <property type="evidence" value="ECO:0007669"/>
    <property type="project" value="UniProtKB-UniRule"/>
</dbReference>
<dbReference type="SUPFAM" id="SSF51395">
    <property type="entry name" value="FMN-linked oxidoreductases"/>
    <property type="match status" value="1"/>
</dbReference>
<evidence type="ECO:0000256" key="2">
    <source>
        <dbReference type="ARBA" id="ARBA00022555"/>
    </source>
</evidence>
<comment type="catalytic activity">
    <reaction evidence="9">
        <text>5,6-dihydrouridine(20) in tRNA + NAD(+) = uridine(20) in tRNA + NADH + H(+)</text>
        <dbReference type="Rhea" id="RHEA:53340"/>
        <dbReference type="Rhea" id="RHEA-COMP:13533"/>
        <dbReference type="Rhea" id="RHEA-COMP:13534"/>
        <dbReference type="ChEBI" id="CHEBI:15378"/>
        <dbReference type="ChEBI" id="CHEBI:57540"/>
        <dbReference type="ChEBI" id="CHEBI:57945"/>
        <dbReference type="ChEBI" id="CHEBI:65315"/>
        <dbReference type="ChEBI" id="CHEBI:74443"/>
        <dbReference type="EC" id="1.3.1.91"/>
    </reaction>
</comment>
<dbReference type="OrthoDB" id="9783413at2"/>
<proteinExistence type="inferred from homology"/>
<comment type="cofactor">
    <cofactor evidence="1 9 10 12">
        <name>FMN</name>
        <dbReference type="ChEBI" id="CHEBI:58210"/>
    </cofactor>
</comment>
<dbReference type="RefSeq" id="WP_073249495.1">
    <property type="nucleotide sequence ID" value="NZ_FQZQ01000003.1"/>
</dbReference>
<evidence type="ECO:0000256" key="5">
    <source>
        <dbReference type="ARBA" id="ARBA00022694"/>
    </source>
</evidence>
<keyword evidence="2 9" id="KW-0820">tRNA-binding</keyword>
<dbReference type="Proteomes" id="UP000183982">
    <property type="component" value="Unassembled WGS sequence"/>
</dbReference>
<dbReference type="STRING" id="1470563.SAMN05444000_103115"/>
<feature type="binding site" evidence="9 12">
    <location>
        <begin position="17"/>
        <end position="19"/>
    </location>
    <ligand>
        <name>FMN</name>
        <dbReference type="ChEBI" id="CHEBI:58210"/>
    </ligand>
</feature>
<dbReference type="GO" id="GO:0102266">
    <property type="term" value="F:tRNA-dihydrouridine20a synthase activity"/>
    <property type="evidence" value="ECO:0007669"/>
    <property type="project" value="RHEA"/>
</dbReference>
<comment type="catalytic activity">
    <reaction evidence="9">
        <text>5,6-dihydrouridine(20a) in tRNA + NAD(+) = uridine(20a) in tRNA + NADH + H(+)</text>
        <dbReference type="Rhea" id="RHEA:53348"/>
        <dbReference type="Rhea" id="RHEA-COMP:13535"/>
        <dbReference type="Rhea" id="RHEA-COMP:13536"/>
        <dbReference type="ChEBI" id="CHEBI:15378"/>
        <dbReference type="ChEBI" id="CHEBI:57540"/>
        <dbReference type="ChEBI" id="CHEBI:57945"/>
        <dbReference type="ChEBI" id="CHEBI:65315"/>
        <dbReference type="ChEBI" id="CHEBI:74443"/>
    </reaction>
</comment>
<dbReference type="GO" id="GO:0102264">
    <property type="term" value="F:tRNA-dihydrouridine20 synthase activity"/>
    <property type="evidence" value="ECO:0007669"/>
    <property type="project" value="UniProtKB-EC"/>
</dbReference>
<name>A0A1M6E5N1_9RHOB</name>
<feature type="site" description="Interacts with tRNA" evidence="9">
    <location>
        <position position="186"/>
    </location>
</feature>
<dbReference type="InterPro" id="IPR013785">
    <property type="entry name" value="Aldolase_TIM"/>
</dbReference>
<dbReference type="Gene3D" id="1.20.120.1460">
    <property type="match status" value="1"/>
</dbReference>
<keyword evidence="4 9" id="KW-0288">FMN</keyword>
<dbReference type="HAMAP" id="MF_02041">
    <property type="entry name" value="DusA_subfam"/>
    <property type="match status" value="1"/>
</dbReference>
<feature type="binding site" evidence="9 12">
    <location>
        <position position="139"/>
    </location>
    <ligand>
        <name>FMN</name>
        <dbReference type="ChEBI" id="CHEBI:58210"/>
    </ligand>
</feature>
<evidence type="ECO:0000256" key="12">
    <source>
        <dbReference type="PIRSR" id="PIRSR006621-2"/>
    </source>
</evidence>
<dbReference type="PROSITE" id="PS01136">
    <property type="entry name" value="UPF0034"/>
    <property type="match status" value="1"/>
</dbReference>
<keyword evidence="5 9" id="KW-0819">tRNA processing</keyword>
<comment type="function">
    <text evidence="9">Catalyzes the synthesis of 5,6-dihydrouridine (D), a modified base found in the D-loop of most tRNAs, via the reduction of the C5-C6 double bond in target uridines. Specifically modifies U20 and U20a in tRNAs.</text>
</comment>
<feature type="site" description="Interacts with tRNA" evidence="9">
    <location>
        <position position="97"/>
    </location>
</feature>
<dbReference type="PANTHER" id="PTHR42907:SF1">
    <property type="entry name" value="FMN-LINKED OXIDOREDUCTASES SUPERFAMILY PROTEIN"/>
    <property type="match status" value="1"/>
</dbReference>
<evidence type="ECO:0000256" key="1">
    <source>
        <dbReference type="ARBA" id="ARBA00001917"/>
    </source>
</evidence>
<dbReference type="PIRSF" id="PIRSF006621">
    <property type="entry name" value="Dus"/>
    <property type="match status" value="1"/>
</dbReference>
<evidence type="ECO:0000256" key="9">
    <source>
        <dbReference type="HAMAP-Rule" id="MF_02041"/>
    </source>
</evidence>
<dbReference type="GO" id="GO:0050660">
    <property type="term" value="F:flavin adenine dinucleotide binding"/>
    <property type="evidence" value="ECO:0007669"/>
    <property type="project" value="InterPro"/>
</dbReference>
<evidence type="ECO:0000256" key="7">
    <source>
        <dbReference type="ARBA" id="ARBA00022884"/>
    </source>
</evidence>
<organism evidence="14 15">
    <name type="scientific">Shimia gijangensis</name>
    <dbReference type="NCBI Taxonomy" id="1470563"/>
    <lineage>
        <taxon>Bacteria</taxon>
        <taxon>Pseudomonadati</taxon>
        <taxon>Pseudomonadota</taxon>
        <taxon>Alphaproteobacteria</taxon>
        <taxon>Rhodobacterales</taxon>
        <taxon>Roseobacteraceae</taxon>
    </lineage>
</organism>
<comment type="catalytic activity">
    <reaction evidence="9">
        <text>5,6-dihydrouridine(20a) in tRNA + NADP(+) = uridine(20a) in tRNA + NADPH + H(+)</text>
        <dbReference type="Rhea" id="RHEA:53344"/>
        <dbReference type="Rhea" id="RHEA-COMP:13535"/>
        <dbReference type="Rhea" id="RHEA-COMP:13536"/>
        <dbReference type="ChEBI" id="CHEBI:15378"/>
        <dbReference type="ChEBI" id="CHEBI:57783"/>
        <dbReference type="ChEBI" id="CHEBI:58349"/>
        <dbReference type="ChEBI" id="CHEBI:65315"/>
        <dbReference type="ChEBI" id="CHEBI:74443"/>
    </reaction>
</comment>
<dbReference type="CDD" id="cd02801">
    <property type="entry name" value="DUS_like_FMN"/>
    <property type="match status" value="1"/>
</dbReference>